<feature type="domain" description="Ice-binding protein C-terminal" evidence="1">
    <location>
        <begin position="1087"/>
        <end position="1111"/>
    </location>
</feature>
<accession>A0A2N8KV55</accession>
<reference evidence="2 3" key="1">
    <citation type="submission" date="2018-01" db="EMBL/GenBank/DDBJ databases">
        <title>Draft genome sequence of Paucibacter aquatile CR182 isolated from freshwater of the Nakdong River.</title>
        <authorList>
            <person name="Choi A."/>
            <person name="Chung E.J."/>
        </authorList>
    </citation>
    <scope>NUCLEOTIDE SEQUENCE [LARGE SCALE GENOMIC DNA]</scope>
    <source>
        <strain evidence="2 3">CR182</strain>
    </source>
</reference>
<dbReference type="Proteomes" id="UP000235916">
    <property type="component" value="Unassembled WGS sequence"/>
</dbReference>
<dbReference type="EMBL" id="POSP01000003">
    <property type="protein sequence ID" value="PND37331.1"/>
    <property type="molecule type" value="Genomic_DNA"/>
</dbReference>
<evidence type="ECO:0000313" key="2">
    <source>
        <dbReference type="EMBL" id="PND37331.1"/>
    </source>
</evidence>
<dbReference type="Pfam" id="PF07589">
    <property type="entry name" value="PEP-CTERM"/>
    <property type="match status" value="1"/>
</dbReference>
<proteinExistence type="predicted"/>
<gene>
    <name evidence="2" type="ORF">C1O66_07165</name>
</gene>
<evidence type="ECO:0000259" key="1">
    <source>
        <dbReference type="Pfam" id="PF07589"/>
    </source>
</evidence>
<name>A0A2N8KV55_9BURK</name>
<keyword evidence="3" id="KW-1185">Reference proteome</keyword>
<evidence type="ECO:0000313" key="3">
    <source>
        <dbReference type="Proteomes" id="UP000235916"/>
    </source>
</evidence>
<comment type="caution">
    <text evidence="2">The sequence shown here is derived from an EMBL/GenBank/DDBJ whole genome shotgun (WGS) entry which is preliminary data.</text>
</comment>
<dbReference type="AlphaFoldDB" id="A0A2N8KV55"/>
<organism evidence="2 3">
    <name type="scientific">Kinneretia aquatilis</name>
    <dbReference type="NCBI Taxonomy" id="2070761"/>
    <lineage>
        <taxon>Bacteria</taxon>
        <taxon>Pseudomonadati</taxon>
        <taxon>Pseudomonadota</taxon>
        <taxon>Betaproteobacteria</taxon>
        <taxon>Burkholderiales</taxon>
        <taxon>Sphaerotilaceae</taxon>
        <taxon>Roseateles</taxon>
    </lineage>
</organism>
<sequence>MSVSEGSARSRRGRRDWRPFHRPNLIRLFMAMTPGTPLSFAPSRCPHPQHFTTGIHMKNAPRVPSRRPSKQLMPMPMRLSPLLLASLLALGAGPVQALDYVWLGGTGSWTDANKWSLLGLPDSGDTATLSTGSAILDSDRLLDRLILAGGNRGGSGLLTSGALTFSSGSLFGPGTTTITGAASFSGSNNQYVDATHTLNLNGGASWSAGSGTISVGSNARINVASGTTFVDAGTLNPSGNRYLAYSGNGSFNNAGTYERNGLGTTHAYGFNNSGTLKINAGTMLMRADSSSSGQIQIASGAVLDYSGGNATISGSVSNAGLLRQSAGNLTLTAAASIDGALQLDYGNFYNEGSHSVASLGLAGGNRGGSGLLTAGALTFSSGSLFGPGTTTITGAASFSGSNNQYVDATHTLNLNGGASWSAGSGTISVGSNARINVAAGTTFVDAGALNPSGNRYLAYSGSGSFNNAGTYERNGLGTTHAYGFNNSGTLKINAGTMLMRADSSSSGQIQIASGAVLDYSGGNATISGSVSNAGLLRQSAGNLTLTAAASIDGALQLDYGNFYNEGSHSVASLGLAGGNRGGSGLLTADALTFSSGSLFGPGTTTITGAASFSGSNNQYVDATHTLNLNGGASWSAGSGTISVGSNARINVASGTTFVDAGILNPSGNRYLAYSGNGSFNNAGTYERNGLGTTHAYGFNNSGTLKINAGTMLMRADSSSSGQIQIASGAVLDYSGGNATISGSVSNAGLLRQSAGNLTLTAAASIDGALQLDYGNFYNEGSHSVASLGLAGGNRGGSGLLTAGALTFSSGSLFGPGTTTITGAASFSGSNNQYVDATHTLNLNGGASWSAGSGTISVGSNARINVAAGTTFVDAGTVNPSGNRYLAYSGNGSFNNAGTYERNGLGTTQAYGFNNSGQIHINSGTFLLRDAWNNTGVARIAAGASLSSSEANFNNHGRLEGDGMIRTAGQSYALLNLGELSPGSLSTVGQLAIDGDLTLGSTSVLDIDLASLSSFDAISISSDLRVGGVLKVESLDGFGPQVGDSFKIATFSQLVGGGRFSQVQWLGSPGLTLSVDYNASDITLRVTAVPEPSSWALMFSGLALFGWLSSRRHRVAEQ</sequence>
<protein>
    <recommendedName>
        <fullName evidence="1">Ice-binding protein C-terminal domain-containing protein</fullName>
    </recommendedName>
</protein>
<dbReference type="InterPro" id="IPR013424">
    <property type="entry name" value="Ice-binding_C"/>
</dbReference>
<dbReference type="NCBIfam" id="TIGR02595">
    <property type="entry name" value="PEP_CTERM"/>
    <property type="match status" value="1"/>
</dbReference>